<protein>
    <submittedName>
        <fullName evidence="2">Uncharacterized protein</fullName>
    </submittedName>
</protein>
<feature type="non-terminal residue" evidence="2">
    <location>
        <position position="1"/>
    </location>
</feature>
<keyword evidence="3" id="KW-1185">Reference proteome</keyword>
<dbReference type="AlphaFoldDB" id="A0AAW0XE78"/>
<feature type="region of interest" description="Disordered" evidence="1">
    <location>
        <begin position="1"/>
        <end position="37"/>
    </location>
</feature>
<name>A0AAW0XE78_CHEQU</name>
<evidence type="ECO:0000256" key="1">
    <source>
        <dbReference type="SAM" id="MobiDB-lite"/>
    </source>
</evidence>
<dbReference type="EMBL" id="JARKIK010000027">
    <property type="protein sequence ID" value="KAK8742736.1"/>
    <property type="molecule type" value="Genomic_DNA"/>
</dbReference>
<dbReference type="Proteomes" id="UP001445076">
    <property type="component" value="Unassembled WGS sequence"/>
</dbReference>
<reference evidence="2 3" key="1">
    <citation type="journal article" date="2024" name="BMC Genomics">
        <title>Genome assembly of redclaw crayfish (Cherax quadricarinatus) provides insights into its immune adaptation and hypoxia tolerance.</title>
        <authorList>
            <person name="Liu Z."/>
            <person name="Zheng J."/>
            <person name="Li H."/>
            <person name="Fang K."/>
            <person name="Wang S."/>
            <person name="He J."/>
            <person name="Zhou D."/>
            <person name="Weng S."/>
            <person name="Chi M."/>
            <person name="Gu Z."/>
            <person name="He J."/>
            <person name="Li F."/>
            <person name="Wang M."/>
        </authorList>
    </citation>
    <scope>NUCLEOTIDE SEQUENCE [LARGE SCALE GENOMIC DNA]</scope>
    <source>
        <strain evidence="2">ZL_2023a</strain>
    </source>
</reference>
<comment type="caution">
    <text evidence="2">The sequence shown here is derived from an EMBL/GenBank/DDBJ whole genome shotgun (WGS) entry which is preliminary data.</text>
</comment>
<proteinExistence type="predicted"/>
<organism evidence="2 3">
    <name type="scientific">Cherax quadricarinatus</name>
    <name type="common">Australian red claw crayfish</name>
    <dbReference type="NCBI Taxonomy" id="27406"/>
    <lineage>
        <taxon>Eukaryota</taxon>
        <taxon>Metazoa</taxon>
        <taxon>Ecdysozoa</taxon>
        <taxon>Arthropoda</taxon>
        <taxon>Crustacea</taxon>
        <taxon>Multicrustacea</taxon>
        <taxon>Malacostraca</taxon>
        <taxon>Eumalacostraca</taxon>
        <taxon>Eucarida</taxon>
        <taxon>Decapoda</taxon>
        <taxon>Pleocyemata</taxon>
        <taxon>Astacidea</taxon>
        <taxon>Parastacoidea</taxon>
        <taxon>Parastacidae</taxon>
        <taxon>Cherax</taxon>
    </lineage>
</organism>
<accession>A0AAW0XE78</accession>
<evidence type="ECO:0000313" key="2">
    <source>
        <dbReference type="EMBL" id="KAK8742736.1"/>
    </source>
</evidence>
<feature type="compositionally biased region" description="Polar residues" evidence="1">
    <location>
        <begin position="1"/>
        <end position="36"/>
    </location>
</feature>
<gene>
    <name evidence="2" type="ORF">OTU49_001647</name>
</gene>
<sequence>NGPSHSIINGPSLSTINGPSHSTINGPSHSTINGPSHSILDETSHCYGPELSGTSSHNFHYCLSMFLRGGLSSFLTPISNFSSCIHIKNIIDNILSIKD</sequence>
<evidence type="ECO:0000313" key="3">
    <source>
        <dbReference type="Proteomes" id="UP001445076"/>
    </source>
</evidence>